<comment type="caution">
    <text evidence="9">The sequence shown here is derived from an EMBL/GenBank/DDBJ whole genome shotgun (WGS) entry which is preliminary data.</text>
</comment>
<dbReference type="InterPro" id="IPR002938">
    <property type="entry name" value="FAD-bd"/>
</dbReference>
<dbReference type="InterPro" id="IPR036188">
    <property type="entry name" value="FAD/NAD-bd_sf"/>
</dbReference>
<dbReference type="PANTHER" id="PTHR43876">
    <property type="entry name" value="UBIQUINONE BIOSYNTHESIS MONOOXYGENASE COQ6, MITOCHONDRIAL"/>
    <property type="match status" value="1"/>
</dbReference>
<dbReference type="InterPro" id="IPR018168">
    <property type="entry name" value="Ubi_Hdrlase_CS"/>
</dbReference>
<evidence type="ECO:0000313" key="9">
    <source>
        <dbReference type="EMBL" id="MBW8727768.1"/>
    </source>
</evidence>
<dbReference type="GO" id="GO:0016705">
    <property type="term" value="F:oxidoreductase activity, acting on paired donors, with incorporation or reduction of molecular oxygen"/>
    <property type="evidence" value="ECO:0007669"/>
    <property type="project" value="InterPro"/>
</dbReference>
<dbReference type="InterPro" id="IPR010971">
    <property type="entry name" value="UbiH/COQ6"/>
</dbReference>
<comment type="pathway">
    <text evidence="2">Cofactor biosynthesis; ubiquinone biosynthesis.</text>
</comment>
<proteinExistence type="inferred from homology"/>
<dbReference type="PROSITE" id="PS01304">
    <property type="entry name" value="UBIH"/>
    <property type="match status" value="1"/>
</dbReference>
<name>A0A952FME2_9PROT</name>
<reference evidence="9" key="1">
    <citation type="submission" date="2020-06" db="EMBL/GenBank/DDBJ databases">
        <title>Stable isotope informed genome-resolved metagenomics uncovers potential trophic interactions in rhizosphere soil.</title>
        <authorList>
            <person name="Starr E.P."/>
            <person name="Shi S."/>
            <person name="Blazewicz S.J."/>
            <person name="Koch B.J."/>
            <person name="Probst A.J."/>
            <person name="Hungate B.A."/>
            <person name="Pett-Ridge J."/>
            <person name="Firestone M.K."/>
            <person name="Banfield J.F."/>
        </authorList>
    </citation>
    <scope>NUCLEOTIDE SEQUENCE</scope>
    <source>
        <strain evidence="9">YM_69_17</strain>
    </source>
</reference>
<organism evidence="9 10">
    <name type="scientific">Inquilinus limosus</name>
    <dbReference type="NCBI Taxonomy" id="171674"/>
    <lineage>
        <taxon>Bacteria</taxon>
        <taxon>Pseudomonadati</taxon>
        <taxon>Pseudomonadota</taxon>
        <taxon>Alphaproteobacteria</taxon>
        <taxon>Rhodospirillales</taxon>
        <taxon>Rhodospirillaceae</taxon>
        <taxon>Inquilinus</taxon>
    </lineage>
</organism>
<keyword evidence="4" id="KW-0285">Flavoprotein</keyword>
<dbReference type="AlphaFoldDB" id="A0A952FME2"/>
<sequence>MLRAMNDSTSLRTQVAVVGGGLAGATMAAALGQAGIDTVILDQEPAAARTLPTFDGRTTALSYGSRRIVASAGLWDPVAGQAEPILDIRIADGRAPVFLHFDHQEMAGESDSAPFGHIVENRLLRLAQFERLDALPAVRHVAPAKVVAVETGTGHAAVTLADGRVVRAELVIGADGRASFTRQQLGIPARSFAYRQKAVVCVMAHAEPHQGVAVEHFLPAGPFAVLPMRDDADGTHRSSIVWTEHPDTADDLVHRPVAAFDAALQAVVGDWLGRVWTLGKRFTYPLGVVHARRYGARRAALIGEAAHAIHPIAGQGLNLGLRDIDVLSGLLVERSRLGLDLGDPALLQRYEQLRRPDNVAMILATDGLNRLFSTDLAPVQLARDLGLAAVGRLPPVKRFFMRQAMGLGSRMR</sequence>
<dbReference type="InterPro" id="IPR051205">
    <property type="entry name" value="UbiH/COQ6_monooxygenase"/>
</dbReference>
<dbReference type="EMBL" id="JAEKLZ010000302">
    <property type="protein sequence ID" value="MBW8727768.1"/>
    <property type="molecule type" value="Genomic_DNA"/>
</dbReference>
<evidence type="ECO:0000256" key="4">
    <source>
        <dbReference type="ARBA" id="ARBA00022630"/>
    </source>
</evidence>
<dbReference type="NCBIfam" id="TIGR01988">
    <property type="entry name" value="Ubi-OHases"/>
    <property type="match status" value="1"/>
</dbReference>
<dbReference type="FunFam" id="3.50.50.60:FF:000021">
    <property type="entry name" value="Ubiquinone biosynthesis monooxygenase COQ6"/>
    <property type="match status" value="1"/>
</dbReference>
<evidence type="ECO:0000256" key="1">
    <source>
        <dbReference type="ARBA" id="ARBA00001974"/>
    </source>
</evidence>
<dbReference type="GO" id="GO:0110142">
    <property type="term" value="C:ubiquinone biosynthesis complex"/>
    <property type="evidence" value="ECO:0007669"/>
    <property type="project" value="UniProtKB-ARBA"/>
</dbReference>
<feature type="domain" description="FAD-binding" evidence="8">
    <location>
        <begin position="12"/>
        <end position="357"/>
    </location>
</feature>
<evidence type="ECO:0000313" key="10">
    <source>
        <dbReference type="Proteomes" id="UP000700706"/>
    </source>
</evidence>
<dbReference type="GO" id="GO:0071949">
    <property type="term" value="F:FAD binding"/>
    <property type="evidence" value="ECO:0007669"/>
    <property type="project" value="InterPro"/>
</dbReference>
<gene>
    <name evidence="9" type="ORF">JF625_21800</name>
</gene>
<keyword evidence="6" id="KW-0560">Oxidoreductase</keyword>
<accession>A0A952FME2</accession>
<evidence type="ECO:0000256" key="5">
    <source>
        <dbReference type="ARBA" id="ARBA00022827"/>
    </source>
</evidence>
<keyword evidence="5" id="KW-0274">FAD</keyword>
<comment type="similarity">
    <text evidence="3">Belongs to the UbiH/COQ6 family.</text>
</comment>
<dbReference type="Proteomes" id="UP000700706">
    <property type="component" value="Unassembled WGS sequence"/>
</dbReference>
<comment type="cofactor">
    <cofactor evidence="1">
        <name>FAD</name>
        <dbReference type="ChEBI" id="CHEBI:57692"/>
    </cofactor>
</comment>
<keyword evidence="9" id="KW-0830">Ubiquinone</keyword>
<evidence type="ECO:0000259" key="8">
    <source>
        <dbReference type="Pfam" id="PF01494"/>
    </source>
</evidence>
<dbReference type="PANTHER" id="PTHR43876:SF7">
    <property type="entry name" value="UBIQUINONE BIOSYNTHESIS MONOOXYGENASE COQ6, MITOCHONDRIAL"/>
    <property type="match status" value="1"/>
</dbReference>
<evidence type="ECO:0000256" key="3">
    <source>
        <dbReference type="ARBA" id="ARBA00005349"/>
    </source>
</evidence>
<evidence type="ECO:0000256" key="7">
    <source>
        <dbReference type="ARBA" id="ARBA00023033"/>
    </source>
</evidence>
<dbReference type="PRINTS" id="PR00420">
    <property type="entry name" value="RNGMNOXGNASE"/>
</dbReference>
<dbReference type="Gene3D" id="3.50.50.60">
    <property type="entry name" value="FAD/NAD(P)-binding domain"/>
    <property type="match status" value="2"/>
</dbReference>
<dbReference type="Pfam" id="PF01494">
    <property type="entry name" value="FAD_binding_3"/>
    <property type="match status" value="1"/>
</dbReference>
<protein>
    <submittedName>
        <fullName evidence="9">UbiH/UbiF/VisC/COQ6 family ubiquinone biosynthesis hydroxylase</fullName>
    </submittedName>
</protein>
<keyword evidence="7" id="KW-0503">Monooxygenase</keyword>
<evidence type="ECO:0000256" key="2">
    <source>
        <dbReference type="ARBA" id="ARBA00004749"/>
    </source>
</evidence>
<evidence type="ECO:0000256" key="6">
    <source>
        <dbReference type="ARBA" id="ARBA00023002"/>
    </source>
</evidence>
<dbReference type="SUPFAM" id="SSF51905">
    <property type="entry name" value="FAD/NAD(P)-binding domain"/>
    <property type="match status" value="1"/>
</dbReference>
<dbReference type="GO" id="GO:0006744">
    <property type="term" value="P:ubiquinone biosynthetic process"/>
    <property type="evidence" value="ECO:0007669"/>
    <property type="project" value="InterPro"/>
</dbReference>
<dbReference type="GO" id="GO:0004497">
    <property type="term" value="F:monooxygenase activity"/>
    <property type="evidence" value="ECO:0007669"/>
    <property type="project" value="UniProtKB-KW"/>
</dbReference>